<organism evidence="3 4">
    <name type="scientific">Ceratopteris richardii</name>
    <name type="common">Triangle waterfern</name>
    <dbReference type="NCBI Taxonomy" id="49495"/>
    <lineage>
        <taxon>Eukaryota</taxon>
        <taxon>Viridiplantae</taxon>
        <taxon>Streptophyta</taxon>
        <taxon>Embryophyta</taxon>
        <taxon>Tracheophyta</taxon>
        <taxon>Polypodiopsida</taxon>
        <taxon>Polypodiidae</taxon>
        <taxon>Polypodiales</taxon>
        <taxon>Pteridineae</taxon>
        <taxon>Pteridaceae</taxon>
        <taxon>Parkerioideae</taxon>
        <taxon>Ceratopteris</taxon>
    </lineage>
</organism>
<keyword evidence="4" id="KW-1185">Reference proteome</keyword>
<dbReference type="InterPro" id="IPR000008">
    <property type="entry name" value="C2_dom"/>
</dbReference>
<dbReference type="GO" id="GO:0006952">
    <property type="term" value="P:defense response"/>
    <property type="evidence" value="ECO:0007669"/>
    <property type="project" value="InterPro"/>
</dbReference>
<gene>
    <name evidence="3" type="ORF">KP509_11G051500</name>
</gene>
<dbReference type="AlphaFoldDB" id="A0A8T2TUM3"/>
<dbReference type="PANTHER" id="PTHR32246:SF173">
    <property type="entry name" value="C2 DOMAIN-CONTAINING PROTEIN"/>
    <property type="match status" value="1"/>
</dbReference>
<dbReference type="InterPro" id="IPR044750">
    <property type="entry name" value="C2_SRC2/BAP"/>
</dbReference>
<dbReference type="InterPro" id="IPR035892">
    <property type="entry name" value="C2_domain_sf"/>
</dbReference>
<dbReference type="SMART" id="SM00239">
    <property type="entry name" value="C2"/>
    <property type="match status" value="1"/>
</dbReference>
<dbReference type="CDD" id="cd04051">
    <property type="entry name" value="C2_SRC2_like"/>
    <property type="match status" value="1"/>
</dbReference>
<evidence type="ECO:0000256" key="1">
    <source>
        <dbReference type="SAM" id="MobiDB-lite"/>
    </source>
</evidence>
<comment type="caution">
    <text evidence="3">The sequence shown here is derived from an EMBL/GenBank/DDBJ whole genome shotgun (WGS) entry which is preliminary data.</text>
</comment>
<evidence type="ECO:0000259" key="2">
    <source>
        <dbReference type="PROSITE" id="PS50004"/>
    </source>
</evidence>
<dbReference type="SUPFAM" id="SSF49562">
    <property type="entry name" value="C2 domain (Calcium/lipid-binding domain, CaLB)"/>
    <property type="match status" value="1"/>
</dbReference>
<feature type="region of interest" description="Disordered" evidence="1">
    <location>
        <begin position="197"/>
        <end position="233"/>
    </location>
</feature>
<dbReference type="Gene3D" id="2.60.40.150">
    <property type="entry name" value="C2 domain"/>
    <property type="match status" value="1"/>
</dbReference>
<dbReference type="Pfam" id="PF00168">
    <property type="entry name" value="C2"/>
    <property type="match status" value="1"/>
</dbReference>
<dbReference type="PROSITE" id="PS50004">
    <property type="entry name" value="C2"/>
    <property type="match status" value="1"/>
</dbReference>
<feature type="domain" description="C2" evidence="2">
    <location>
        <begin position="1"/>
        <end position="111"/>
    </location>
</feature>
<dbReference type="PANTHER" id="PTHR32246">
    <property type="entry name" value="INGRESSION PROTEIN FIC1"/>
    <property type="match status" value="1"/>
</dbReference>
<sequence length="233" mass="26200">MTMEYRKVDVTIVSAENVKRAPLLGKIRTYAVVWVEKQNRYKTRVDEDGNTNPSWNESLSLSVPESLFCHPGSYLHVEIYRTGSILGDKFLSMASIPLSELLRKPDGKEILMYELRGRSGKRKGAVRLSMRVGEKTTMSSAGYPAPSAAGLSEVATAYPVDPQKPCQPQEYVVYAQPYSPQEYVGYAQPYYPQMPAHPFPPQMPPQPYPPHGCYAPHPPQGYYAPQHSHHQQT</sequence>
<dbReference type="Proteomes" id="UP000825935">
    <property type="component" value="Chromosome 11"/>
</dbReference>
<feature type="compositionally biased region" description="Pro residues" evidence="1">
    <location>
        <begin position="197"/>
        <end position="210"/>
    </location>
</feature>
<dbReference type="OrthoDB" id="884464at2759"/>
<accession>A0A8T2TUM3</accession>
<evidence type="ECO:0000313" key="3">
    <source>
        <dbReference type="EMBL" id="KAH7425383.1"/>
    </source>
</evidence>
<reference evidence="3" key="1">
    <citation type="submission" date="2021-08" db="EMBL/GenBank/DDBJ databases">
        <title>WGS assembly of Ceratopteris richardii.</title>
        <authorList>
            <person name="Marchant D.B."/>
            <person name="Chen G."/>
            <person name="Jenkins J."/>
            <person name="Shu S."/>
            <person name="Leebens-Mack J."/>
            <person name="Grimwood J."/>
            <person name="Schmutz J."/>
            <person name="Soltis P."/>
            <person name="Soltis D."/>
            <person name="Chen Z.-H."/>
        </authorList>
    </citation>
    <scope>NUCLEOTIDE SEQUENCE</scope>
    <source>
        <strain evidence="3">Whitten #5841</strain>
        <tissue evidence="3">Leaf</tissue>
    </source>
</reference>
<dbReference type="OMA" id="NIEYACY"/>
<dbReference type="EMBL" id="CM035416">
    <property type="protein sequence ID" value="KAH7425383.1"/>
    <property type="molecule type" value="Genomic_DNA"/>
</dbReference>
<evidence type="ECO:0000313" key="4">
    <source>
        <dbReference type="Proteomes" id="UP000825935"/>
    </source>
</evidence>
<protein>
    <recommendedName>
        <fullName evidence="2">C2 domain-containing protein</fullName>
    </recommendedName>
</protein>
<proteinExistence type="predicted"/>
<name>A0A8T2TUM3_CERRI</name>